<evidence type="ECO:0000313" key="13">
    <source>
        <dbReference type="EMBL" id="SFC92590.1"/>
    </source>
</evidence>
<name>A0A1I1NFT8_9RHOB</name>
<dbReference type="InterPro" id="IPR013750">
    <property type="entry name" value="GHMP_kinase_C_dom"/>
</dbReference>
<dbReference type="InterPro" id="IPR004424">
    <property type="entry name" value="IspE"/>
</dbReference>
<feature type="domain" description="GHMP kinase N-terminal" evidence="11">
    <location>
        <begin position="67"/>
        <end position="130"/>
    </location>
</feature>
<feature type="domain" description="GHMP kinase C-terminal" evidence="12">
    <location>
        <begin position="209"/>
        <end position="265"/>
    </location>
</feature>
<dbReference type="GO" id="GO:0016114">
    <property type="term" value="P:terpenoid biosynthetic process"/>
    <property type="evidence" value="ECO:0007669"/>
    <property type="project" value="UniProtKB-UniRule"/>
</dbReference>
<feature type="active site" evidence="10">
    <location>
        <position position="10"/>
    </location>
</feature>
<evidence type="ECO:0000259" key="11">
    <source>
        <dbReference type="Pfam" id="PF00288"/>
    </source>
</evidence>
<comment type="function">
    <text evidence="10">Catalyzes the phosphorylation of the position 2 hydroxy group of 4-diphosphocytidyl-2C-methyl-D-erythritol.</text>
</comment>
<gene>
    <name evidence="10" type="primary">ispE</name>
    <name evidence="13" type="ORF">SAMN04488094_111129</name>
</gene>
<dbReference type="InterPro" id="IPR020568">
    <property type="entry name" value="Ribosomal_Su5_D2-typ_SF"/>
</dbReference>
<dbReference type="PANTHER" id="PTHR43527">
    <property type="entry name" value="4-DIPHOSPHOCYTIDYL-2-C-METHYL-D-ERYTHRITOL KINASE, CHLOROPLASTIC"/>
    <property type="match status" value="1"/>
</dbReference>
<evidence type="ECO:0000259" key="12">
    <source>
        <dbReference type="Pfam" id="PF08544"/>
    </source>
</evidence>
<dbReference type="SUPFAM" id="SSF54211">
    <property type="entry name" value="Ribosomal protein S5 domain 2-like"/>
    <property type="match status" value="1"/>
</dbReference>
<evidence type="ECO:0000256" key="6">
    <source>
        <dbReference type="ARBA" id="ARBA00022777"/>
    </source>
</evidence>
<dbReference type="InterPro" id="IPR036554">
    <property type="entry name" value="GHMP_kinase_C_sf"/>
</dbReference>
<accession>A0A1I1NFT8</accession>
<dbReference type="InterPro" id="IPR006204">
    <property type="entry name" value="GHMP_kinase_N_dom"/>
</dbReference>
<keyword evidence="8 10" id="KW-0414">Isoprene biosynthesis</keyword>
<organism evidence="13 14">
    <name type="scientific">Tropicimonas isoalkanivorans</name>
    <dbReference type="NCBI Taxonomy" id="441112"/>
    <lineage>
        <taxon>Bacteria</taxon>
        <taxon>Pseudomonadati</taxon>
        <taxon>Pseudomonadota</taxon>
        <taxon>Alphaproteobacteria</taxon>
        <taxon>Rhodobacterales</taxon>
        <taxon>Roseobacteraceae</taxon>
        <taxon>Tropicimonas</taxon>
    </lineage>
</organism>
<evidence type="ECO:0000256" key="8">
    <source>
        <dbReference type="ARBA" id="ARBA00023229"/>
    </source>
</evidence>
<keyword evidence="4 10" id="KW-0808">Transferase</keyword>
<dbReference type="Pfam" id="PF08544">
    <property type="entry name" value="GHMP_kinases_C"/>
    <property type="match status" value="1"/>
</dbReference>
<dbReference type="AlphaFoldDB" id="A0A1I1NFT8"/>
<dbReference type="Pfam" id="PF00288">
    <property type="entry name" value="GHMP_kinases_N"/>
    <property type="match status" value="1"/>
</dbReference>
<keyword evidence="6 10" id="KW-0418">Kinase</keyword>
<dbReference type="PANTHER" id="PTHR43527:SF2">
    <property type="entry name" value="4-DIPHOSPHOCYTIDYL-2-C-METHYL-D-ERYTHRITOL KINASE, CHLOROPLASTIC"/>
    <property type="match status" value="1"/>
</dbReference>
<evidence type="ECO:0000313" key="14">
    <source>
        <dbReference type="Proteomes" id="UP000198728"/>
    </source>
</evidence>
<dbReference type="Gene3D" id="3.30.70.890">
    <property type="entry name" value="GHMP kinase, C-terminal domain"/>
    <property type="match status" value="1"/>
</dbReference>
<protein>
    <recommendedName>
        <fullName evidence="3 10">4-diphosphocytidyl-2-C-methyl-D-erythritol kinase</fullName>
        <shortName evidence="10">CMK</shortName>
        <ecNumber evidence="2 10">2.7.1.148</ecNumber>
    </recommendedName>
    <alternativeName>
        <fullName evidence="9 10">4-(cytidine-5'-diphospho)-2-C-methyl-D-erythritol kinase</fullName>
    </alternativeName>
</protein>
<reference evidence="13 14" key="1">
    <citation type="submission" date="2016-10" db="EMBL/GenBank/DDBJ databases">
        <authorList>
            <person name="de Groot N.N."/>
        </authorList>
    </citation>
    <scope>NUCLEOTIDE SEQUENCE [LARGE SCALE GENOMIC DNA]</scope>
    <source>
        <strain evidence="13 14">DSM 19548</strain>
    </source>
</reference>
<dbReference type="GO" id="GO:0005524">
    <property type="term" value="F:ATP binding"/>
    <property type="evidence" value="ECO:0007669"/>
    <property type="project" value="UniProtKB-UniRule"/>
</dbReference>
<dbReference type="UniPathway" id="UPA00056">
    <property type="reaction ID" value="UER00094"/>
</dbReference>
<evidence type="ECO:0000256" key="3">
    <source>
        <dbReference type="ARBA" id="ARBA00017473"/>
    </source>
</evidence>
<evidence type="ECO:0000256" key="2">
    <source>
        <dbReference type="ARBA" id="ARBA00012052"/>
    </source>
</evidence>
<dbReference type="SUPFAM" id="SSF55060">
    <property type="entry name" value="GHMP Kinase, C-terminal domain"/>
    <property type="match status" value="1"/>
</dbReference>
<proteinExistence type="inferred from homology"/>
<dbReference type="EC" id="2.7.1.148" evidence="2 10"/>
<evidence type="ECO:0000256" key="10">
    <source>
        <dbReference type="HAMAP-Rule" id="MF_00061"/>
    </source>
</evidence>
<evidence type="ECO:0000256" key="4">
    <source>
        <dbReference type="ARBA" id="ARBA00022679"/>
    </source>
</evidence>
<evidence type="ECO:0000256" key="9">
    <source>
        <dbReference type="ARBA" id="ARBA00032554"/>
    </source>
</evidence>
<keyword evidence="5 10" id="KW-0547">Nucleotide-binding</keyword>
<dbReference type="GO" id="GO:0019288">
    <property type="term" value="P:isopentenyl diphosphate biosynthetic process, methylerythritol 4-phosphate pathway"/>
    <property type="evidence" value="ECO:0007669"/>
    <property type="project" value="UniProtKB-UniRule"/>
</dbReference>
<dbReference type="STRING" id="441112.SAMN04488094_111129"/>
<dbReference type="Gene3D" id="3.30.230.10">
    <property type="match status" value="1"/>
</dbReference>
<evidence type="ECO:0000256" key="1">
    <source>
        <dbReference type="ARBA" id="ARBA00009684"/>
    </source>
</evidence>
<dbReference type="NCBIfam" id="NF011202">
    <property type="entry name" value="PRK14608.1"/>
    <property type="match status" value="1"/>
</dbReference>
<feature type="binding site" evidence="10">
    <location>
        <begin position="90"/>
        <end position="100"/>
    </location>
    <ligand>
        <name>ATP</name>
        <dbReference type="ChEBI" id="CHEBI:30616"/>
    </ligand>
</feature>
<feature type="active site" evidence="10">
    <location>
        <position position="129"/>
    </location>
</feature>
<keyword evidence="14" id="KW-1185">Reference proteome</keyword>
<comment type="similarity">
    <text evidence="1 10">Belongs to the GHMP kinase family. IspE subfamily.</text>
</comment>
<dbReference type="NCBIfam" id="TIGR00154">
    <property type="entry name" value="ispE"/>
    <property type="match status" value="1"/>
</dbReference>
<dbReference type="EMBL" id="FOLG01000011">
    <property type="protein sequence ID" value="SFC92590.1"/>
    <property type="molecule type" value="Genomic_DNA"/>
</dbReference>
<dbReference type="HAMAP" id="MF_00061">
    <property type="entry name" value="IspE"/>
    <property type="match status" value="1"/>
</dbReference>
<evidence type="ECO:0000256" key="5">
    <source>
        <dbReference type="ARBA" id="ARBA00022741"/>
    </source>
</evidence>
<dbReference type="PIRSF" id="PIRSF010376">
    <property type="entry name" value="IspE"/>
    <property type="match status" value="1"/>
</dbReference>
<comment type="catalytic activity">
    <reaction evidence="10">
        <text>4-CDP-2-C-methyl-D-erythritol + ATP = 4-CDP-2-C-methyl-D-erythritol 2-phosphate + ADP + H(+)</text>
        <dbReference type="Rhea" id="RHEA:18437"/>
        <dbReference type="ChEBI" id="CHEBI:15378"/>
        <dbReference type="ChEBI" id="CHEBI:30616"/>
        <dbReference type="ChEBI" id="CHEBI:57823"/>
        <dbReference type="ChEBI" id="CHEBI:57919"/>
        <dbReference type="ChEBI" id="CHEBI:456216"/>
        <dbReference type="EC" id="2.7.1.148"/>
    </reaction>
</comment>
<dbReference type="Proteomes" id="UP000198728">
    <property type="component" value="Unassembled WGS sequence"/>
</dbReference>
<evidence type="ECO:0000256" key="7">
    <source>
        <dbReference type="ARBA" id="ARBA00022840"/>
    </source>
</evidence>
<comment type="pathway">
    <text evidence="10">Isoprenoid biosynthesis; isopentenyl diphosphate biosynthesis via DXP pathway; isopentenyl diphosphate from 1-deoxy-D-xylulose 5-phosphate: step 3/6.</text>
</comment>
<dbReference type="GO" id="GO:0050515">
    <property type="term" value="F:4-(cytidine 5'-diphospho)-2-C-methyl-D-erythritol kinase activity"/>
    <property type="evidence" value="ECO:0007669"/>
    <property type="project" value="UniProtKB-UniRule"/>
</dbReference>
<sequence length="277" mass="29137">MVVEEFAPAKVNLTLHVTGRRRDGYHLLDSLVVFADVGDRIIAERAPEPSFRVTGPRSAGVPTDGSNLVLRAAAVFGAAAVALTLEKTLPSASGIGGGSADAAATLRALARLYATEMPALEKTLELGADVPVCIDRRPVRMTGIGEELTPLPPLSPLPAVLVNPGVAVATPLVFKSLSHTGNRPMPEVPPGGSTVQEVAGWLARQRNDLESPACMLEPTISDALRVVRAQPECLLSRMSGSGATCFGLFPDEQAAHQAAHAITRTHPNWWVTPTILA</sequence>
<dbReference type="InterPro" id="IPR014721">
    <property type="entry name" value="Ribsml_uS5_D2-typ_fold_subgr"/>
</dbReference>
<keyword evidence="7 10" id="KW-0067">ATP-binding</keyword>